<feature type="domain" description="Insulin-like" evidence="11">
    <location>
        <begin position="28"/>
        <end position="98"/>
    </location>
</feature>
<comment type="function">
    <text evidence="1">Insulin decreases blood glucose concentration. It increases cell permeability to monosaccharides, amino acids and fatty acids. It accelerates glycolysis, the pentose phosphate cycle, and glycogen synthesis in liver.</text>
</comment>
<keyword evidence="9" id="KW-0119">Carbohydrate metabolism</keyword>
<evidence type="ECO:0000313" key="12">
    <source>
        <dbReference type="Proteomes" id="UP000186698"/>
    </source>
</evidence>
<dbReference type="STRING" id="8355.A0A1L8FND1"/>
<evidence type="ECO:0000256" key="8">
    <source>
        <dbReference type="ARBA" id="ARBA00023157"/>
    </source>
</evidence>
<evidence type="ECO:0000256" key="4">
    <source>
        <dbReference type="ARBA" id="ARBA00011207"/>
    </source>
</evidence>
<evidence type="ECO:0000256" key="7">
    <source>
        <dbReference type="ARBA" id="ARBA00022702"/>
    </source>
</evidence>
<dbReference type="KEGG" id="xla:108696734"/>
<dbReference type="InterPro" id="IPR022352">
    <property type="entry name" value="Ins/IGF/rlx"/>
</dbReference>
<dbReference type="PANTHER" id="PTHR11454:SF9">
    <property type="entry name" value="INSULIN"/>
    <property type="match status" value="1"/>
</dbReference>
<evidence type="ECO:0000256" key="2">
    <source>
        <dbReference type="ARBA" id="ARBA00004613"/>
    </source>
</evidence>
<dbReference type="Gene3D" id="1.10.100.10">
    <property type="entry name" value="Insulin-like"/>
    <property type="match status" value="1"/>
</dbReference>
<evidence type="ECO:0000313" key="13">
    <source>
        <dbReference type="RefSeq" id="XP_041425543.1"/>
    </source>
</evidence>
<comment type="subcellular location">
    <subcellularLocation>
        <location evidence="2 10">Secreted</location>
    </subcellularLocation>
</comment>
<organism evidence="12 13">
    <name type="scientific">Xenopus laevis</name>
    <name type="common">African clawed frog</name>
    <dbReference type="NCBI Taxonomy" id="8355"/>
    <lineage>
        <taxon>Eukaryota</taxon>
        <taxon>Metazoa</taxon>
        <taxon>Chordata</taxon>
        <taxon>Craniata</taxon>
        <taxon>Vertebrata</taxon>
        <taxon>Euteleostomi</taxon>
        <taxon>Amphibia</taxon>
        <taxon>Batrachia</taxon>
        <taxon>Anura</taxon>
        <taxon>Pipoidea</taxon>
        <taxon>Pipidae</taxon>
        <taxon>Xenopodinae</taxon>
        <taxon>Xenopus</taxon>
        <taxon>Xenopus</taxon>
    </lineage>
</organism>
<dbReference type="GeneID" id="108696734"/>
<comment type="subunit">
    <text evidence="4">Heterodimer of a B chain and an A chain linked by two disulfide bonds.</text>
</comment>
<keyword evidence="5 10" id="KW-0964">Secreted</keyword>
<keyword evidence="6" id="KW-0313">Glucose metabolism</keyword>
<dbReference type="Proteomes" id="UP000186698">
    <property type="component" value="Chromosome 7L"/>
</dbReference>
<reference evidence="13" key="1">
    <citation type="submission" date="2025-08" db="UniProtKB">
        <authorList>
            <consortium name="RefSeq"/>
        </authorList>
    </citation>
    <scope>IDENTIFICATION</scope>
    <source>
        <strain evidence="13">J_2021</strain>
        <tissue evidence="13">Erythrocytes</tissue>
    </source>
</reference>
<protein>
    <submittedName>
        <fullName evidence="13">Insulin</fullName>
    </submittedName>
</protein>
<dbReference type="SMART" id="SM00078">
    <property type="entry name" value="IlGF"/>
    <property type="match status" value="1"/>
</dbReference>
<dbReference type="RefSeq" id="XP_041425543.1">
    <property type="nucleotide sequence ID" value="XM_041569609.1"/>
</dbReference>
<dbReference type="PANTHER" id="PTHR11454">
    <property type="entry name" value="INSULIN/INSULIN GROWTH FACTOR"/>
    <property type="match status" value="1"/>
</dbReference>
<dbReference type="InterPro" id="IPR036438">
    <property type="entry name" value="Insulin-like_sf"/>
</dbReference>
<comment type="similarity">
    <text evidence="3 10">Belongs to the insulin family.</text>
</comment>
<dbReference type="InterPro" id="IPR022353">
    <property type="entry name" value="Insulin_CS"/>
</dbReference>
<keyword evidence="8" id="KW-1015">Disulfide bond</keyword>
<dbReference type="CTD" id="108696734"/>
<dbReference type="SUPFAM" id="SSF56994">
    <property type="entry name" value="Insulin-like"/>
    <property type="match status" value="1"/>
</dbReference>
<evidence type="ECO:0000256" key="6">
    <source>
        <dbReference type="ARBA" id="ARBA00022526"/>
    </source>
</evidence>
<dbReference type="PaxDb" id="8355-A0A1L8FND1"/>
<dbReference type="CDD" id="cd04367">
    <property type="entry name" value="IlGF_insulin_like"/>
    <property type="match status" value="1"/>
</dbReference>
<dbReference type="OMA" id="YAFKDQM"/>
<evidence type="ECO:0000256" key="10">
    <source>
        <dbReference type="RuleBase" id="RU000406"/>
    </source>
</evidence>
<sequence>MAQGDWAKALVVLILLSHLMDTHEASVHRLCGLHLVEALLLVCEGRGFYYSPQKGLYVHTSRLRTFLERASQMNNKKLGIVEKCCYRTCTYYDLEHYCNR</sequence>
<dbReference type="AlphaFoldDB" id="A0A1L8FND1"/>
<dbReference type="GO" id="GO:0006006">
    <property type="term" value="P:glucose metabolic process"/>
    <property type="evidence" value="ECO:0007669"/>
    <property type="project" value="UniProtKB-KW"/>
</dbReference>
<accession>A0A1L8FND1</accession>
<keyword evidence="7" id="KW-0372">Hormone</keyword>
<dbReference type="InterPro" id="IPR016179">
    <property type="entry name" value="Insulin-like"/>
</dbReference>
<evidence type="ECO:0000256" key="3">
    <source>
        <dbReference type="ARBA" id="ARBA00009034"/>
    </source>
</evidence>
<evidence type="ECO:0000256" key="9">
    <source>
        <dbReference type="ARBA" id="ARBA00023277"/>
    </source>
</evidence>
<evidence type="ECO:0000256" key="5">
    <source>
        <dbReference type="ARBA" id="ARBA00022525"/>
    </source>
</evidence>
<dbReference type="GO" id="GO:0005179">
    <property type="term" value="F:hormone activity"/>
    <property type="evidence" value="ECO:0007669"/>
    <property type="project" value="UniProtKB-KW"/>
</dbReference>
<dbReference type="GO" id="GO:0005615">
    <property type="term" value="C:extracellular space"/>
    <property type="evidence" value="ECO:0007669"/>
    <property type="project" value="TreeGrafter"/>
</dbReference>
<proteinExistence type="inferred from homology"/>
<dbReference type="OrthoDB" id="10019596at2759"/>
<dbReference type="PROSITE" id="PS00262">
    <property type="entry name" value="INSULIN"/>
    <property type="match status" value="1"/>
</dbReference>
<dbReference type="Bgee" id="108696734">
    <property type="expression patterns" value="Expressed in neurula embryo and 4 other cell types or tissues"/>
</dbReference>
<gene>
    <name evidence="13" type="primary">XB5961731.L</name>
</gene>
<keyword evidence="12" id="KW-1185">Reference proteome</keyword>
<evidence type="ECO:0000259" key="11">
    <source>
        <dbReference type="SMART" id="SM00078"/>
    </source>
</evidence>
<dbReference type="Pfam" id="PF00049">
    <property type="entry name" value="Insulin"/>
    <property type="match status" value="1"/>
</dbReference>
<dbReference type="InterPro" id="IPR004825">
    <property type="entry name" value="Insulin"/>
</dbReference>
<dbReference type="PRINTS" id="PR00276">
    <property type="entry name" value="INSULINFAMLY"/>
</dbReference>
<evidence type="ECO:0000256" key="1">
    <source>
        <dbReference type="ARBA" id="ARBA00002985"/>
    </source>
</evidence>
<name>A0A1L8FND1_XENLA</name>